<dbReference type="InterPro" id="IPR033740">
    <property type="entry name" value="Pept_M24B"/>
</dbReference>
<evidence type="ECO:0000256" key="5">
    <source>
        <dbReference type="ARBA" id="ARBA00023211"/>
    </source>
</evidence>
<organism evidence="10 11">
    <name type="scientific">Rhodosorus marinus</name>
    <dbReference type="NCBI Taxonomy" id="101924"/>
    <lineage>
        <taxon>Eukaryota</taxon>
        <taxon>Rhodophyta</taxon>
        <taxon>Stylonematophyceae</taxon>
        <taxon>Stylonematales</taxon>
        <taxon>Stylonemataceae</taxon>
        <taxon>Rhodosorus</taxon>
    </lineage>
</organism>
<evidence type="ECO:0000259" key="7">
    <source>
        <dbReference type="Pfam" id="PF00557"/>
    </source>
</evidence>
<keyword evidence="5" id="KW-0464">Manganese</keyword>
<keyword evidence="4" id="KW-0378">Hydrolase</keyword>
<evidence type="ECO:0008006" key="12">
    <source>
        <dbReference type="Google" id="ProtNLM"/>
    </source>
</evidence>
<dbReference type="GO" id="GO:0007585">
    <property type="term" value="P:respiratory gaseous exchange by respiratory system"/>
    <property type="evidence" value="ECO:0007669"/>
    <property type="project" value="InterPro"/>
</dbReference>
<dbReference type="Pfam" id="PF01321">
    <property type="entry name" value="Creatinase_N"/>
    <property type="match status" value="1"/>
</dbReference>
<keyword evidence="11" id="KW-1185">Reference proteome</keyword>
<feature type="compositionally biased region" description="Polar residues" evidence="6">
    <location>
        <begin position="714"/>
        <end position="733"/>
    </location>
</feature>
<dbReference type="InterPro" id="IPR018051">
    <property type="entry name" value="SP-C_palmitoylation_site"/>
</dbReference>
<dbReference type="InterPro" id="IPR000587">
    <property type="entry name" value="Creatinase_N"/>
</dbReference>
<keyword evidence="3" id="KW-0479">Metal-binding</keyword>
<dbReference type="GO" id="GO:0005576">
    <property type="term" value="C:extracellular region"/>
    <property type="evidence" value="ECO:0007669"/>
    <property type="project" value="InterPro"/>
</dbReference>
<dbReference type="Gene3D" id="3.90.230.10">
    <property type="entry name" value="Creatinase/methionine aminopeptidase superfamily"/>
    <property type="match status" value="1"/>
</dbReference>
<dbReference type="FunFam" id="3.40.350.10:FF:000003">
    <property type="entry name" value="Xaa-pro aminopeptidase P"/>
    <property type="match status" value="1"/>
</dbReference>
<dbReference type="CDD" id="cd01085">
    <property type="entry name" value="APP"/>
    <property type="match status" value="1"/>
</dbReference>
<comment type="similarity">
    <text evidence="2">Belongs to the peptidase M24B family.</text>
</comment>
<dbReference type="PANTHER" id="PTHR43763:SF6">
    <property type="entry name" value="XAA-PRO AMINOPEPTIDASE 1"/>
    <property type="match status" value="1"/>
</dbReference>
<evidence type="ECO:0000256" key="4">
    <source>
        <dbReference type="ARBA" id="ARBA00022801"/>
    </source>
</evidence>
<evidence type="ECO:0000313" key="11">
    <source>
        <dbReference type="Proteomes" id="UP001157974"/>
    </source>
</evidence>
<dbReference type="FunFam" id="3.90.230.10:FF:000007">
    <property type="entry name" value="Xaa-Pro aminopeptidase P"/>
    <property type="match status" value="1"/>
</dbReference>
<dbReference type="InterPro" id="IPR029149">
    <property type="entry name" value="Creatin/AminoP/Spt16_N"/>
</dbReference>
<dbReference type="InterPro" id="IPR036005">
    <property type="entry name" value="Creatinase/aminopeptidase-like"/>
</dbReference>
<dbReference type="PROSITE" id="PS00341">
    <property type="entry name" value="SURFACT_PALMITOYL"/>
    <property type="match status" value="1"/>
</dbReference>
<evidence type="ECO:0000256" key="3">
    <source>
        <dbReference type="ARBA" id="ARBA00022723"/>
    </source>
</evidence>
<dbReference type="PANTHER" id="PTHR43763">
    <property type="entry name" value="XAA-PRO AMINOPEPTIDASE 1"/>
    <property type="match status" value="1"/>
</dbReference>
<dbReference type="Pfam" id="PF16188">
    <property type="entry name" value="Peptidase_M24_C"/>
    <property type="match status" value="1"/>
</dbReference>
<evidence type="ECO:0000259" key="9">
    <source>
        <dbReference type="Pfam" id="PF16188"/>
    </source>
</evidence>
<dbReference type="SUPFAM" id="SSF53092">
    <property type="entry name" value="Creatinase/prolidase N-terminal domain"/>
    <property type="match status" value="1"/>
</dbReference>
<evidence type="ECO:0000313" key="10">
    <source>
        <dbReference type="EMBL" id="KAJ8907207.1"/>
    </source>
</evidence>
<dbReference type="InterPro" id="IPR032416">
    <property type="entry name" value="Peptidase_M24_C"/>
</dbReference>
<dbReference type="EMBL" id="JAMWBK010000003">
    <property type="protein sequence ID" value="KAJ8907207.1"/>
    <property type="molecule type" value="Genomic_DNA"/>
</dbReference>
<dbReference type="GO" id="GO:0046872">
    <property type="term" value="F:metal ion binding"/>
    <property type="evidence" value="ECO:0007669"/>
    <property type="project" value="UniProtKB-KW"/>
</dbReference>
<feature type="compositionally biased region" description="Low complexity" evidence="6">
    <location>
        <begin position="743"/>
        <end position="761"/>
    </location>
</feature>
<feature type="domain" description="Peptidase M24 C-terminal" evidence="9">
    <location>
        <begin position="594"/>
        <end position="653"/>
    </location>
</feature>
<sequence>MTAFVGLGSGLVRKSGGCRIGSLNGRTWHLTSSRQGRISRGHGTKIKMSAVSPSEVDLRKDILKRLRQQMVSEKIDAFIVPSPDPHNSEYASDCFNRRTYVSGFDGSAGTVVITLKKALLWTDGRYFLQAEEQLSPAWELMKAGTPGVPSIEEWLAENVKAKGSVGIDPYVHSISNTGTLREALEKANKKLIFLEENPIDVIWRSRPGYPNAPIRIHPIEYAGTSAAEKLEKIREQMKTEDVDCMLVSMLDEVAWLLNIRGDDIPCCPVVLSYVIVQKDTVTLFVDQKKVRESVRSYLKKAGVRTDSYENARDAVVKLAACGKKFWLDPASTSAAMHTAANQRDRAVVKVTPIPLMKAVKNVQEAQGMLNAHYKDGAALCNFFAWLEKEIVSRRSISEVQVAKTLKRFRSQQKDFLGESFPAIAGSGANGAIIHYRAVPATCGDVTTNQLFLLDSGGQYADGTTDVTRTIHLGTPTRQEVESFTRVLKGHIAIDNAVFPEGTTGNMLDPLARMPLWEVGLDYRHGTGHGVGACLNVHEGPHGISPRPNTTGLVPGMIVSNEPGYYEDGKFGIRIENLLIVKEADTANKFNDKRYFGFSRLTHAPFQRKMIDVKMLTPAEIGWINKYHRDVRERILPRVNGEEAEWLIRNTAPLETPRPVGSAPASSAPASSGYGSSQTGYGTQTAGYGNSRAGYSTSAAGNGTVPAGYEIPSVGSGTSRGAYENSSTESATQRPSNPAPPATSAPSSAGSSAAWSGPAKSADGYGASRPASATPAPGYRSSRPDTASGSSASELNQLLLLNLQSVPQPPRLLQQAQRFLQARVRAMSRRQRIPLKTERNSRIRPHLRDENCSSLHSLGSGWLFWDSEHPRILPGSNSSERKRWTAA</sequence>
<comment type="caution">
    <text evidence="10">The sequence shown here is derived from an EMBL/GenBank/DDBJ whole genome shotgun (WGS) entry which is preliminary data.</text>
</comment>
<accession>A0AAV8V1H0</accession>
<feature type="region of interest" description="Disordered" evidence="6">
    <location>
        <begin position="710"/>
        <end position="790"/>
    </location>
</feature>
<feature type="domain" description="Creatinase N-terminal" evidence="8">
    <location>
        <begin position="63"/>
        <end position="187"/>
    </location>
</feature>
<protein>
    <recommendedName>
        <fullName evidence="12">Xaa-Pro aminopeptidase P</fullName>
    </recommendedName>
</protein>
<dbReference type="Gene3D" id="3.40.350.10">
    <property type="entry name" value="Creatinase/prolidase N-terminal domain"/>
    <property type="match status" value="2"/>
</dbReference>
<dbReference type="GO" id="GO:0070006">
    <property type="term" value="F:metalloaminopeptidase activity"/>
    <property type="evidence" value="ECO:0007669"/>
    <property type="project" value="InterPro"/>
</dbReference>
<dbReference type="AlphaFoldDB" id="A0AAV8V1H0"/>
<proteinExistence type="inferred from homology"/>
<dbReference type="Proteomes" id="UP001157974">
    <property type="component" value="Unassembled WGS sequence"/>
</dbReference>
<gene>
    <name evidence="10" type="ORF">NDN08_003688</name>
</gene>
<feature type="region of interest" description="Disordered" evidence="6">
    <location>
        <begin position="653"/>
        <end position="679"/>
    </location>
</feature>
<dbReference type="GO" id="GO:0005737">
    <property type="term" value="C:cytoplasm"/>
    <property type="evidence" value="ECO:0007669"/>
    <property type="project" value="UniProtKB-ARBA"/>
</dbReference>
<dbReference type="Pfam" id="PF16189">
    <property type="entry name" value="Creatinase_N_2"/>
    <property type="match status" value="1"/>
</dbReference>
<reference evidence="10 11" key="1">
    <citation type="journal article" date="2023" name="Nat. Commun.">
        <title>Origin of minicircular mitochondrial genomes in red algae.</title>
        <authorList>
            <person name="Lee Y."/>
            <person name="Cho C.H."/>
            <person name="Lee Y.M."/>
            <person name="Park S.I."/>
            <person name="Yang J.H."/>
            <person name="West J.A."/>
            <person name="Bhattacharya D."/>
            <person name="Yoon H.S."/>
        </authorList>
    </citation>
    <scope>NUCLEOTIDE SEQUENCE [LARGE SCALE GENOMIC DNA]</scope>
    <source>
        <strain evidence="10 11">CCMP1338</strain>
        <tissue evidence="10">Whole cell</tissue>
    </source>
</reference>
<evidence type="ECO:0000259" key="8">
    <source>
        <dbReference type="Pfam" id="PF01321"/>
    </source>
</evidence>
<evidence type="ECO:0000256" key="1">
    <source>
        <dbReference type="ARBA" id="ARBA00001936"/>
    </source>
</evidence>
<dbReference type="InterPro" id="IPR000994">
    <property type="entry name" value="Pept_M24"/>
</dbReference>
<dbReference type="Pfam" id="PF00557">
    <property type="entry name" value="Peptidase_M24"/>
    <property type="match status" value="1"/>
</dbReference>
<feature type="domain" description="Peptidase M24" evidence="7">
    <location>
        <begin position="367"/>
        <end position="582"/>
    </location>
</feature>
<comment type="cofactor">
    <cofactor evidence="1">
        <name>Mn(2+)</name>
        <dbReference type="ChEBI" id="CHEBI:29035"/>
    </cofactor>
</comment>
<evidence type="ECO:0000256" key="2">
    <source>
        <dbReference type="ARBA" id="ARBA00008766"/>
    </source>
</evidence>
<name>A0AAV8V1H0_9RHOD</name>
<dbReference type="SUPFAM" id="SSF55920">
    <property type="entry name" value="Creatinase/aminopeptidase"/>
    <property type="match status" value="1"/>
</dbReference>
<evidence type="ECO:0000256" key="6">
    <source>
        <dbReference type="SAM" id="MobiDB-lite"/>
    </source>
</evidence>
<dbReference type="InterPro" id="IPR050422">
    <property type="entry name" value="X-Pro_aminopeptidase_P"/>
</dbReference>
<feature type="compositionally biased region" description="Low complexity" evidence="6">
    <location>
        <begin position="660"/>
        <end position="679"/>
    </location>
</feature>